<dbReference type="InterPro" id="IPR030395">
    <property type="entry name" value="GP_PDE_dom"/>
</dbReference>
<dbReference type="AlphaFoldDB" id="A0A1K2H8L9"/>
<evidence type="ECO:0000313" key="5">
    <source>
        <dbReference type="Proteomes" id="UP000218979"/>
    </source>
</evidence>
<dbReference type="Pfam" id="PF10651">
    <property type="entry name" value="BppU_N"/>
    <property type="match status" value="1"/>
</dbReference>
<reference evidence="2 5" key="1">
    <citation type="submission" date="2014-12" db="EMBL/GenBank/DDBJ databases">
        <title>Draft genome sequences of 10 type strains of Lactococcus.</title>
        <authorList>
            <person name="Sun Z."/>
            <person name="Zhong Z."/>
            <person name="Liu W."/>
            <person name="Zhang W."/>
            <person name="Zhang H."/>
        </authorList>
    </citation>
    <scope>NUCLEOTIDE SEQUENCE [LARGE SCALE GENOMIC DNA]</scope>
    <source>
        <strain evidence="2 5">DSM 22330</strain>
    </source>
</reference>
<organism evidence="3 4">
    <name type="scientific">Pseudolactococcus chungangensis CAU 28 = DSM 22330</name>
    <dbReference type="NCBI Taxonomy" id="1122154"/>
    <lineage>
        <taxon>Bacteria</taxon>
        <taxon>Bacillati</taxon>
        <taxon>Bacillota</taxon>
        <taxon>Bacilli</taxon>
        <taxon>Lactobacillales</taxon>
        <taxon>Streptococcaceae</taxon>
        <taxon>Pseudolactococcus</taxon>
    </lineage>
</organism>
<gene>
    <name evidence="2" type="ORF">RR45_GL000757</name>
    <name evidence="3" type="ORF">SAMN02746068_00754</name>
</gene>
<dbReference type="GO" id="GO:0006629">
    <property type="term" value="P:lipid metabolic process"/>
    <property type="evidence" value="ECO:0007669"/>
    <property type="project" value="InterPro"/>
</dbReference>
<dbReference type="EMBL" id="FPKS01000003">
    <property type="protein sequence ID" value="SFZ73112.1"/>
    <property type="molecule type" value="Genomic_DNA"/>
</dbReference>
<reference evidence="3 4" key="2">
    <citation type="submission" date="2016-11" db="EMBL/GenBank/DDBJ databases">
        <authorList>
            <person name="Jaros S."/>
            <person name="Januszkiewicz K."/>
            <person name="Wedrychowicz H."/>
        </authorList>
    </citation>
    <scope>NUCLEOTIDE SEQUENCE [LARGE SCALE GENOMIC DNA]</scope>
    <source>
        <strain evidence="3 4">DSM 22330</strain>
    </source>
</reference>
<dbReference type="GO" id="GO:0008081">
    <property type="term" value="F:phosphoric diester hydrolase activity"/>
    <property type="evidence" value="ECO:0007669"/>
    <property type="project" value="InterPro"/>
</dbReference>
<proteinExistence type="predicted"/>
<dbReference type="Gene3D" id="2.60.40.3350">
    <property type="match status" value="1"/>
</dbReference>
<dbReference type="Proteomes" id="UP000218979">
    <property type="component" value="Unassembled WGS sequence"/>
</dbReference>
<name>A0A1K2H8L9_9LACT</name>
<dbReference type="InterPro" id="IPR018913">
    <property type="entry name" value="BppU_N"/>
</dbReference>
<dbReference type="Gene3D" id="3.20.20.190">
    <property type="entry name" value="Phosphatidylinositol (PI) phosphodiesterase"/>
    <property type="match status" value="1"/>
</dbReference>
<dbReference type="RefSeq" id="WP_072353493.1">
    <property type="nucleotide sequence ID" value="NZ_FPKS01000003.1"/>
</dbReference>
<dbReference type="PANTHER" id="PTHR46211:SF14">
    <property type="entry name" value="GLYCEROPHOSPHODIESTER PHOSPHODIESTERASE"/>
    <property type="match status" value="1"/>
</dbReference>
<dbReference type="PROSITE" id="PS51704">
    <property type="entry name" value="GP_PDE"/>
    <property type="match status" value="1"/>
</dbReference>
<dbReference type="OrthoDB" id="384721at2"/>
<evidence type="ECO:0000313" key="4">
    <source>
        <dbReference type="Proteomes" id="UP000185655"/>
    </source>
</evidence>
<evidence type="ECO:0000313" key="2">
    <source>
        <dbReference type="EMBL" id="PCS02049.1"/>
    </source>
</evidence>
<protein>
    <recommendedName>
        <fullName evidence="1">GP-PDE domain-containing protein</fullName>
    </recommendedName>
</protein>
<feature type="domain" description="GP-PDE" evidence="1">
    <location>
        <begin position="223"/>
        <end position="460"/>
    </location>
</feature>
<evidence type="ECO:0000313" key="3">
    <source>
        <dbReference type="EMBL" id="SFZ73112.1"/>
    </source>
</evidence>
<dbReference type="PANTHER" id="PTHR46211">
    <property type="entry name" value="GLYCEROPHOSPHORYL DIESTER PHOSPHODIESTERASE"/>
    <property type="match status" value="1"/>
</dbReference>
<dbReference type="EMBL" id="JXJT01000019">
    <property type="protein sequence ID" value="PCS02049.1"/>
    <property type="molecule type" value="Genomic_DNA"/>
</dbReference>
<dbReference type="Pfam" id="PF03009">
    <property type="entry name" value="GDPD"/>
    <property type="match status" value="1"/>
</dbReference>
<evidence type="ECO:0000259" key="1">
    <source>
        <dbReference type="PROSITE" id="PS51704"/>
    </source>
</evidence>
<keyword evidence="5" id="KW-1185">Reference proteome</keyword>
<dbReference type="InterPro" id="IPR017946">
    <property type="entry name" value="PLC-like_Pdiesterase_TIM-brl"/>
</dbReference>
<sequence>MTEYNMILSTTEPNNYVGLIKVRQDDKYTQTIIATVNENGLPKNLSGCDIFLNAILPNGYMVRDKVSLVDIATSKLTYTLINSFWQVQGKVTAYFTFEKNGQVESTKNFDYQVIRGWMEGIKQGNYIYEFEELAREVMEALNGADYEALESQLEAYNSDLTAKISLLKTQFDSMDVYTKSQTDFLILQTKTDLIKLITDLESTLKKEILSKLKATENKKGHSIHYIAHRGNNSKYPENSLPAFRGSSNHWGIETDIQVTKDGKWVVMHDPTVDRMTNGTGNIKDLTYAQIKELLIDSGAFTGLSNNDRRVPSLDEYLFICKKYNKVPVIEIKDEVYTSENYNDLVNSLKMLGLEKASVIISFGLSHLQEIKQRLPYTSVQFLVNSIDDNIIDQASSLGYGSGISVYNAHQSVTAENIRKCHDKDLEVCVWTVPFSDFDAAIQKGVDYITTDSESGDLKKYTPTLQNSFTYRESGVVSGNSIEEIGGGQFRVNLVVENGLNTLDTIIATLPDWLVPAKTTWGQAIIRTSSGVQIATVNVYGVSRGTQIGQIVVGNAWDARTTWANINFIYSLN</sequence>
<dbReference type="STRING" id="1122154.SAMN02746068_00754"/>
<dbReference type="Proteomes" id="UP000185655">
    <property type="component" value="Unassembled WGS sequence"/>
</dbReference>
<dbReference type="SUPFAM" id="SSF51695">
    <property type="entry name" value="PLC-like phosphodiesterases"/>
    <property type="match status" value="1"/>
</dbReference>
<accession>A0A1K2H8L9</accession>